<proteinExistence type="predicted"/>
<evidence type="ECO:0000259" key="1">
    <source>
        <dbReference type="Pfam" id="PF07411"/>
    </source>
</evidence>
<dbReference type="Pfam" id="PF07411">
    <property type="entry name" value="DUF1508"/>
    <property type="match status" value="1"/>
</dbReference>
<dbReference type="InterPro" id="IPR036913">
    <property type="entry name" value="YegP-like_sf"/>
</dbReference>
<name>A0A4Y9NT75_9BRAD</name>
<reference evidence="3 4" key="2">
    <citation type="submission" date="2019-03" db="EMBL/GenBank/DDBJ databases">
        <title>Bradyrhizobium strains diversity.</title>
        <authorList>
            <person name="Urquiaga M.C.O."/>
            <person name="Hungria M."/>
            <person name="Delamuta J.R.M."/>
            <person name="Klepa M.S."/>
        </authorList>
    </citation>
    <scope>NUCLEOTIDE SEQUENCE [LARGE SCALE GENOMIC DNA]</scope>
    <source>
        <strain evidence="3 4">CNPSo 3426</strain>
    </source>
</reference>
<protein>
    <submittedName>
        <fullName evidence="3">DUF1508 domain-containing protein</fullName>
    </submittedName>
</protein>
<dbReference type="Gene3D" id="3.30.160.160">
    <property type="entry name" value="YegP-like"/>
    <property type="match status" value="1"/>
</dbReference>
<sequence length="56" mass="6642">MYFQLYRDARNEWRWTLYSVNERKIADSGEGYHNKVDCLGAIELVKSTDASTRVRE</sequence>
<dbReference type="EMBL" id="SPQS01000026">
    <property type="protein sequence ID" value="TFV69475.1"/>
    <property type="molecule type" value="Genomic_DNA"/>
</dbReference>
<evidence type="ECO:0000313" key="2">
    <source>
        <dbReference type="EMBL" id="TFV35226.1"/>
    </source>
</evidence>
<accession>A0A4Y9NT75</accession>
<dbReference type="SUPFAM" id="SSF160113">
    <property type="entry name" value="YegP-like"/>
    <property type="match status" value="1"/>
</dbReference>
<keyword evidence="5" id="KW-1185">Reference proteome</keyword>
<gene>
    <name evidence="3" type="ORF">E4K64_32660</name>
    <name evidence="2" type="ORF">E4K66_27205</name>
</gene>
<dbReference type="InterPro" id="IPR010879">
    <property type="entry name" value="DUF1508"/>
</dbReference>
<evidence type="ECO:0000313" key="4">
    <source>
        <dbReference type="Proteomes" id="UP000297700"/>
    </source>
</evidence>
<comment type="caution">
    <text evidence="3">The sequence shown here is derived from an EMBL/GenBank/DDBJ whole genome shotgun (WGS) entry which is preliminary data.</text>
</comment>
<evidence type="ECO:0000313" key="5">
    <source>
        <dbReference type="Proteomes" id="UP000298225"/>
    </source>
</evidence>
<organism evidence="3 4">
    <name type="scientific">Bradyrhizobium frederickii</name>
    <dbReference type="NCBI Taxonomy" id="2560054"/>
    <lineage>
        <taxon>Bacteria</taxon>
        <taxon>Pseudomonadati</taxon>
        <taxon>Pseudomonadota</taxon>
        <taxon>Alphaproteobacteria</taxon>
        <taxon>Hyphomicrobiales</taxon>
        <taxon>Nitrobacteraceae</taxon>
        <taxon>Bradyrhizobium</taxon>
    </lineage>
</organism>
<dbReference type="OrthoDB" id="9802792at2"/>
<dbReference type="Proteomes" id="UP000297700">
    <property type="component" value="Unassembled WGS sequence"/>
</dbReference>
<dbReference type="AlphaFoldDB" id="A0A4Y9NT75"/>
<dbReference type="Proteomes" id="UP000298225">
    <property type="component" value="Unassembled WGS sequence"/>
</dbReference>
<dbReference type="EMBL" id="SPQU01000015">
    <property type="protein sequence ID" value="TFV35226.1"/>
    <property type="molecule type" value="Genomic_DNA"/>
</dbReference>
<feature type="domain" description="DUF1508" evidence="1">
    <location>
        <begin position="8"/>
        <end position="54"/>
    </location>
</feature>
<reference evidence="2 5" key="1">
    <citation type="submission" date="2019-03" db="EMBL/GenBank/DDBJ databases">
        <title>Bradyrhizobium strains diversity isolated from Chamaecrista fasciculata.</title>
        <authorList>
            <person name="Urquiaga M.C.O."/>
            <person name="Hungria M."/>
            <person name="Delamuta J.R.M."/>
        </authorList>
    </citation>
    <scope>NUCLEOTIDE SEQUENCE [LARGE SCALE GENOMIC DNA]</scope>
    <source>
        <strain evidence="2 5">CNPSo 3424</strain>
    </source>
</reference>
<dbReference type="RefSeq" id="WP_126259291.1">
    <property type="nucleotide sequence ID" value="NZ_SPQS01000026.1"/>
</dbReference>
<evidence type="ECO:0000313" key="3">
    <source>
        <dbReference type="EMBL" id="TFV69475.1"/>
    </source>
</evidence>
<accession>A0A4Y9KXH7</accession>